<dbReference type="GO" id="GO:0006310">
    <property type="term" value="P:DNA recombination"/>
    <property type="evidence" value="ECO:0007669"/>
    <property type="project" value="UniProtKB-KW"/>
</dbReference>
<dbReference type="AlphaFoldDB" id="A0A1A3N3L6"/>
<dbReference type="Pfam" id="PF02899">
    <property type="entry name" value="Phage_int_SAM_1"/>
    <property type="match status" value="1"/>
</dbReference>
<keyword evidence="9" id="KW-1185">Reference proteome</keyword>
<comment type="similarity">
    <text evidence="1">Belongs to the 'phage' integrase family.</text>
</comment>
<dbReference type="EMBL" id="LZLQ01000059">
    <property type="protein sequence ID" value="OBK16733.1"/>
    <property type="molecule type" value="Genomic_DNA"/>
</dbReference>
<dbReference type="PANTHER" id="PTHR30349:SF41">
    <property type="entry name" value="INTEGRASE_RECOMBINASE PROTEIN MJ0367-RELATED"/>
    <property type="match status" value="1"/>
</dbReference>
<sequence>MDWLSSVSMTGPGLRVQPVVMPFGDRQSWTLVDRDFVVVEPAEGFLSHLHAVERSPNTVKAYAHDLRDWFEFLDQRGLVWSQVRLEDVGRFVAWLRLPASARLGNVAALPTVESVCAEATVNRKLSAISAFYEFHQRHGVDLGDLLTTWQRRGTRGGSWRPLLAHLGSRPERSRRIRLRAERRIPDTLDAEQIATIVAACDRLRDQFLFSVLAASGLRIGEALGLRHSDIDAAARLMSVVPRRNANGARAKGVGGRRVPVPAGVIRLYADYLHTEYGDLDSDYVFVNLWSGPIGHPMTYPSVYDLVCRIRERTAITFGPHTFRHSYATELLRRGVAVEVLAHLLGHSSIATTGDAYAHLKVEDARRALVAAGWLADQDGPR</sequence>
<keyword evidence="4" id="KW-0233">DNA recombination</keyword>
<dbReference type="SUPFAM" id="SSF56349">
    <property type="entry name" value="DNA breaking-rejoining enzymes"/>
    <property type="match status" value="1"/>
</dbReference>
<feature type="domain" description="Tyr recombinase" evidence="6">
    <location>
        <begin position="183"/>
        <end position="369"/>
    </location>
</feature>
<dbReference type="InterPro" id="IPR044068">
    <property type="entry name" value="CB"/>
</dbReference>
<reference evidence="8 9" key="1">
    <citation type="submission" date="2016-06" db="EMBL/GenBank/DDBJ databases">
        <authorList>
            <person name="Kjaerup R.B."/>
            <person name="Dalgaard T.S."/>
            <person name="Juul-Madsen H.R."/>
        </authorList>
    </citation>
    <scope>NUCLEOTIDE SEQUENCE [LARGE SCALE GENOMIC DNA]</scope>
    <source>
        <strain evidence="8 9">1245139.5</strain>
    </source>
</reference>
<name>A0A1A3N3L6_MYCAS</name>
<proteinExistence type="inferred from homology"/>
<dbReference type="Proteomes" id="UP000093629">
    <property type="component" value="Unassembled WGS sequence"/>
</dbReference>
<dbReference type="Pfam" id="PF00589">
    <property type="entry name" value="Phage_integrase"/>
    <property type="match status" value="1"/>
</dbReference>
<evidence type="ECO:0000259" key="7">
    <source>
        <dbReference type="PROSITE" id="PS51900"/>
    </source>
</evidence>
<dbReference type="GO" id="GO:0015074">
    <property type="term" value="P:DNA integration"/>
    <property type="evidence" value="ECO:0007669"/>
    <property type="project" value="UniProtKB-KW"/>
</dbReference>
<dbReference type="InterPro" id="IPR002104">
    <property type="entry name" value="Integrase_catalytic"/>
</dbReference>
<evidence type="ECO:0000256" key="5">
    <source>
        <dbReference type="PROSITE-ProRule" id="PRU01248"/>
    </source>
</evidence>
<keyword evidence="3 5" id="KW-0238">DNA-binding</keyword>
<comment type="caution">
    <text evidence="8">The sequence shown here is derived from an EMBL/GenBank/DDBJ whole genome shotgun (WGS) entry which is preliminary data.</text>
</comment>
<dbReference type="InterPro" id="IPR013762">
    <property type="entry name" value="Integrase-like_cat_sf"/>
</dbReference>
<organism evidence="8 9">
    <name type="scientific">Mycobacterium asiaticum</name>
    <dbReference type="NCBI Taxonomy" id="1790"/>
    <lineage>
        <taxon>Bacteria</taxon>
        <taxon>Bacillati</taxon>
        <taxon>Actinomycetota</taxon>
        <taxon>Actinomycetes</taxon>
        <taxon>Mycobacteriales</taxon>
        <taxon>Mycobacteriaceae</taxon>
        <taxon>Mycobacterium</taxon>
    </lineage>
</organism>
<dbReference type="InterPro" id="IPR050090">
    <property type="entry name" value="Tyrosine_recombinase_XerCD"/>
</dbReference>
<feature type="domain" description="Core-binding (CB)" evidence="7">
    <location>
        <begin position="36"/>
        <end position="136"/>
    </location>
</feature>
<accession>A0A1A3N3L6</accession>
<dbReference type="InterPro" id="IPR004107">
    <property type="entry name" value="Integrase_SAM-like_N"/>
</dbReference>
<evidence type="ECO:0000256" key="4">
    <source>
        <dbReference type="ARBA" id="ARBA00023172"/>
    </source>
</evidence>
<protein>
    <submittedName>
        <fullName evidence="8">Integrase</fullName>
    </submittedName>
</protein>
<dbReference type="PANTHER" id="PTHR30349">
    <property type="entry name" value="PHAGE INTEGRASE-RELATED"/>
    <property type="match status" value="1"/>
</dbReference>
<dbReference type="PROSITE" id="PS51898">
    <property type="entry name" value="TYR_RECOMBINASE"/>
    <property type="match status" value="1"/>
</dbReference>
<evidence type="ECO:0000256" key="1">
    <source>
        <dbReference type="ARBA" id="ARBA00008857"/>
    </source>
</evidence>
<dbReference type="PROSITE" id="PS51900">
    <property type="entry name" value="CB"/>
    <property type="match status" value="1"/>
</dbReference>
<evidence type="ECO:0000256" key="3">
    <source>
        <dbReference type="ARBA" id="ARBA00023125"/>
    </source>
</evidence>
<dbReference type="InterPro" id="IPR011010">
    <property type="entry name" value="DNA_brk_join_enz"/>
</dbReference>
<gene>
    <name evidence="8" type="ORF">A5636_24435</name>
</gene>
<keyword evidence="2" id="KW-0229">DNA integration</keyword>
<dbReference type="GO" id="GO:0003677">
    <property type="term" value="F:DNA binding"/>
    <property type="evidence" value="ECO:0007669"/>
    <property type="project" value="UniProtKB-UniRule"/>
</dbReference>
<dbReference type="Gene3D" id="1.10.443.10">
    <property type="entry name" value="Intergrase catalytic core"/>
    <property type="match status" value="1"/>
</dbReference>
<evidence type="ECO:0000313" key="8">
    <source>
        <dbReference type="EMBL" id="OBK16733.1"/>
    </source>
</evidence>
<evidence type="ECO:0000256" key="2">
    <source>
        <dbReference type="ARBA" id="ARBA00022908"/>
    </source>
</evidence>
<evidence type="ECO:0000313" key="9">
    <source>
        <dbReference type="Proteomes" id="UP000093629"/>
    </source>
</evidence>
<dbReference type="Gene3D" id="1.10.150.130">
    <property type="match status" value="1"/>
</dbReference>
<evidence type="ECO:0000259" key="6">
    <source>
        <dbReference type="PROSITE" id="PS51898"/>
    </source>
</evidence>
<dbReference type="InterPro" id="IPR010998">
    <property type="entry name" value="Integrase_recombinase_N"/>
</dbReference>